<keyword evidence="4" id="KW-1185">Reference proteome</keyword>
<comment type="caution">
    <text evidence="3">The sequence shown here is derived from an EMBL/GenBank/DDBJ whole genome shotgun (WGS) entry which is preliminary data.</text>
</comment>
<gene>
    <name evidence="3" type="ORF">CYCCA115_LOCUS14240</name>
</gene>
<dbReference type="InterPro" id="IPR006329">
    <property type="entry name" value="AMPD"/>
</dbReference>
<evidence type="ECO:0000256" key="2">
    <source>
        <dbReference type="SAM" id="MobiDB-lite"/>
    </source>
</evidence>
<sequence>MSDSLLFAQGGPPDPIAYLRRISGDSGDELSGGDDEGVKNEAVKPTRVQEPPARERPAQGQAWPYRDTLSFTRSLIFYGSGAVTHEHERACKDIQECRQMRQKYCGQVGTFRNMAALKKPDITFRFGREGVVELYSGTDSDTNLSTVPTVKEFRDDYHRLVEMVNSGAMRSFCFQRLQLLSSAFKTHITMNGPQEAKEQSTLLGTDFYRTLKIDNHIHAAAAPSAKQFVNFVTGKLEKEGDTVVTSDGKTLKEIFENAGIDRDHLTIDAFNVLADYSVYQRFDNFNAKYSPFRMADLRRIFLKTNNAMGGRYFAELMKLVLDRHEQSKGHTSACEMRLSIYGMERNEWKDLATWMTTDWGGDFPGPVISTHNRWLIQIPRLWRIFRLKPGNEQTSFQAMLENIFAPMFEATLHPEEHPEIAEALKHIVGFDSVDDEGLIEDPCACQRPHEWKGTNTPAYWWQLYFLWANLEVLNSLREARGLNTFAFRPHAGETGDPMHLASTYMLCESINHGVNLGLQVSLQYLYYLDQIGLSISPLSNNFLFRKIANNPFPKFFRRGLNVTLSTDDPLLFHMSDDALLEEYSVARATFDLSMTDMMEIARNSIMQSGFKEEFKEKYLGKNFRKGATFCDEHSTHVPLIRAKFRAEHLAIEHMLCTLIAAGKGNAVLEEMKIQFGLARDAHRDVLFESLDEVPEFPERNQL</sequence>
<dbReference type="InterPro" id="IPR032466">
    <property type="entry name" value="Metal_Hydrolase"/>
</dbReference>
<dbReference type="GO" id="GO:0046033">
    <property type="term" value="P:AMP metabolic process"/>
    <property type="evidence" value="ECO:0007669"/>
    <property type="project" value="TreeGrafter"/>
</dbReference>
<comment type="similarity">
    <text evidence="1">Belongs to the metallo-dependent hydrolases superfamily. Adenosine and AMP deaminases family.</text>
</comment>
<accession>A0AAD2FUH7</accession>
<dbReference type="Pfam" id="PF19326">
    <property type="entry name" value="AMP_deaminase"/>
    <property type="match status" value="1"/>
</dbReference>
<proteinExistence type="inferred from homology"/>
<dbReference type="GO" id="GO:0005829">
    <property type="term" value="C:cytosol"/>
    <property type="evidence" value="ECO:0007669"/>
    <property type="project" value="TreeGrafter"/>
</dbReference>
<dbReference type="PANTHER" id="PTHR11359:SF0">
    <property type="entry name" value="AMP DEAMINASE"/>
    <property type="match status" value="1"/>
</dbReference>
<evidence type="ECO:0000256" key="1">
    <source>
        <dbReference type="ARBA" id="ARBA00006676"/>
    </source>
</evidence>
<reference evidence="3" key="1">
    <citation type="submission" date="2023-08" db="EMBL/GenBank/DDBJ databases">
        <authorList>
            <person name="Audoor S."/>
            <person name="Bilcke G."/>
        </authorList>
    </citation>
    <scope>NUCLEOTIDE SEQUENCE</scope>
</reference>
<evidence type="ECO:0000313" key="4">
    <source>
        <dbReference type="Proteomes" id="UP001295423"/>
    </source>
</evidence>
<dbReference type="Gene3D" id="3.20.20.140">
    <property type="entry name" value="Metal-dependent hydrolases"/>
    <property type="match status" value="1"/>
</dbReference>
<dbReference type="GO" id="GO:0003876">
    <property type="term" value="F:AMP deaminase activity"/>
    <property type="evidence" value="ECO:0007669"/>
    <property type="project" value="InterPro"/>
</dbReference>
<dbReference type="GO" id="GO:0032264">
    <property type="term" value="P:IMP salvage"/>
    <property type="evidence" value="ECO:0007669"/>
    <property type="project" value="InterPro"/>
</dbReference>
<evidence type="ECO:0008006" key="5">
    <source>
        <dbReference type="Google" id="ProtNLM"/>
    </source>
</evidence>
<evidence type="ECO:0000313" key="3">
    <source>
        <dbReference type="EMBL" id="CAJ1953637.1"/>
    </source>
</evidence>
<protein>
    <recommendedName>
        <fullName evidence="5">AMP deaminase</fullName>
    </recommendedName>
</protein>
<dbReference type="Proteomes" id="UP001295423">
    <property type="component" value="Unassembled WGS sequence"/>
</dbReference>
<name>A0AAD2FUH7_9STRA</name>
<organism evidence="3 4">
    <name type="scientific">Cylindrotheca closterium</name>
    <dbReference type="NCBI Taxonomy" id="2856"/>
    <lineage>
        <taxon>Eukaryota</taxon>
        <taxon>Sar</taxon>
        <taxon>Stramenopiles</taxon>
        <taxon>Ochrophyta</taxon>
        <taxon>Bacillariophyta</taxon>
        <taxon>Bacillariophyceae</taxon>
        <taxon>Bacillariophycidae</taxon>
        <taxon>Bacillariales</taxon>
        <taxon>Bacillariaceae</taxon>
        <taxon>Cylindrotheca</taxon>
    </lineage>
</organism>
<dbReference type="PANTHER" id="PTHR11359">
    <property type="entry name" value="AMP DEAMINASE"/>
    <property type="match status" value="1"/>
</dbReference>
<dbReference type="AlphaFoldDB" id="A0AAD2FUH7"/>
<feature type="compositionally biased region" description="Acidic residues" evidence="2">
    <location>
        <begin position="26"/>
        <end position="35"/>
    </location>
</feature>
<feature type="region of interest" description="Disordered" evidence="2">
    <location>
        <begin position="1"/>
        <end position="62"/>
    </location>
</feature>
<dbReference type="Gene3D" id="4.10.800.20">
    <property type="match status" value="1"/>
</dbReference>
<dbReference type="SUPFAM" id="SSF51556">
    <property type="entry name" value="Metallo-dependent hydrolases"/>
    <property type="match status" value="1"/>
</dbReference>
<dbReference type="EMBL" id="CAKOGP040001836">
    <property type="protein sequence ID" value="CAJ1953637.1"/>
    <property type="molecule type" value="Genomic_DNA"/>
</dbReference>